<dbReference type="EMBL" id="JABFTP020000185">
    <property type="protein sequence ID" value="KAL3288374.1"/>
    <property type="molecule type" value="Genomic_DNA"/>
</dbReference>
<protein>
    <recommendedName>
        <fullName evidence="3">Thyroglobulin type-1 domain-containing protein</fullName>
    </recommendedName>
</protein>
<evidence type="ECO:0000259" key="3">
    <source>
        <dbReference type="PROSITE" id="PS51162"/>
    </source>
</evidence>
<dbReference type="AlphaFoldDB" id="A0ABD2PBP4"/>
<accession>A0ABD2PBP4</accession>
<organism evidence="4 5">
    <name type="scientific">Cryptolaemus montrouzieri</name>
    <dbReference type="NCBI Taxonomy" id="559131"/>
    <lineage>
        <taxon>Eukaryota</taxon>
        <taxon>Metazoa</taxon>
        <taxon>Ecdysozoa</taxon>
        <taxon>Arthropoda</taxon>
        <taxon>Hexapoda</taxon>
        <taxon>Insecta</taxon>
        <taxon>Pterygota</taxon>
        <taxon>Neoptera</taxon>
        <taxon>Endopterygota</taxon>
        <taxon>Coleoptera</taxon>
        <taxon>Polyphaga</taxon>
        <taxon>Cucujiformia</taxon>
        <taxon>Coccinelloidea</taxon>
        <taxon>Coccinellidae</taxon>
        <taxon>Scymninae</taxon>
        <taxon>Scymnini</taxon>
        <taxon>Cryptolaemus</taxon>
    </lineage>
</organism>
<dbReference type="InterPro" id="IPR036857">
    <property type="entry name" value="Thyroglobulin_1_sf"/>
</dbReference>
<reference evidence="4 5" key="1">
    <citation type="journal article" date="2021" name="BMC Biol.">
        <title>Horizontally acquired antibacterial genes associated with adaptive radiation of ladybird beetles.</title>
        <authorList>
            <person name="Li H.S."/>
            <person name="Tang X.F."/>
            <person name="Huang Y.H."/>
            <person name="Xu Z.Y."/>
            <person name="Chen M.L."/>
            <person name="Du X.Y."/>
            <person name="Qiu B.Y."/>
            <person name="Chen P.T."/>
            <person name="Zhang W."/>
            <person name="Slipinski A."/>
            <person name="Escalona H.E."/>
            <person name="Waterhouse R.M."/>
            <person name="Zwick A."/>
            <person name="Pang H."/>
        </authorList>
    </citation>
    <scope>NUCLEOTIDE SEQUENCE [LARGE SCALE GENOMIC DNA]</scope>
    <source>
        <strain evidence="4">SYSU2018</strain>
    </source>
</reference>
<evidence type="ECO:0000256" key="2">
    <source>
        <dbReference type="PROSITE-ProRule" id="PRU00500"/>
    </source>
</evidence>
<name>A0ABD2PBP4_9CUCU</name>
<proteinExistence type="predicted"/>
<keyword evidence="1" id="KW-1015">Disulfide bond</keyword>
<dbReference type="SMART" id="SM00211">
    <property type="entry name" value="TY"/>
    <property type="match status" value="2"/>
</dbReference>
<sequence length="255" mass="27905">MHGVTAADNSILCTEDYCKNYPGPSDTPCPTLPSRCNKTDPESGIFLASPTPCNCCDFCIGYLNEGDSCSTGEETSDSPSEICGPKLYCDQATLKCRPMMETICTEAQMKYDQDKAQGKIGDYQIRPICDSNGDYVPYHCTPGGICYCVDKDGNRVFGSMDNNGKAAFELPCTCSRNHKEMSAVIGRELHPGEYFRCTQNGAYESLQCIDDQTCLCVDAIDGAPTYKDVAPVEIWAISATTLPCFNSSIYQKEFL</sequence>
<evidence type="ECO:0000313" key="5">
    <source>
        <dbReference type="Proteomes" id="UP001516400"/>
    </source>
</evidence>
<evidence type="ECO:0000256" key="1">
    <source>
        <dbReference type="ARBA" id="ARBA00023157"/>
    </source>
</evidence>
<gene>
    <name evidence="4" type="ORF">HHI36_002822</name>
</gene>
<dbReference type="PROSITE" id="PS51162">
    <property type="entry name" value="THYROGLOBULIN_1_2"/>
    <property type="match status" value="1"/>
</dbReference>
<dbReference type="InterPro" id="IPR000716">
    <property type="entry name" value="Thyroglobulin_1"/>
</dbReference>
<dbReference type="Gene3D" id="4.10.800.10">
    <property type="entry name" value="Thyroglobulin type-1"/>
    <property type="match status" value="2"/>
</dbReference>
<dbReference type="Proteomes" id="UP001516400">
    <property type="component" value="Unassembled WGS sequence"/>
</dbReference>
<keyword evidence="5" id="KW-1185">Reference proteome</keyword>
<feature type="domain" description="Thyroglobulin type-1" evidence="3">
    <location>
        <begin position="93"/>
        <end position="172"/>
    </location>
</feature>
<comment type="caution">
    <text evidence="4">The sequence shown here is derived from an EMBL/GenBank/DDBJ whole genome shotgun (WGS) entry which is preliminary data.</text>
</comment>
<evidence type="ECO:0000313" key="4">
    <source>
        <dbReference type="EMBL" id="KAL3288374.1"/>
    </source>
</evidence>
<dbReference type="SUPFAM" id="SSF57610">
    <property type="entry name" value="Thyroglobulin type-1 domain"/>
    <property type="match status" value="2"/>
</dbReference>
<comment type="caution">
    <text evidence="2">Lacks conserved residue(s) required for the propagation of feature annotation.</text>
</comment>
<dbReference type="Pfam" id="PF00086">
    <property type="entry name" value="Thyroglobulin_1"/>
    <property type="match status" value="2"/>
</dbReference>